<name>A0A914RC22_PAREQ</name>
<accession>A0A914RC22</accession>
<dbReference type="PANTHER" id="PTHR12858">
    <property type="entry name" value="RIBOSOME BIOGENESIS PROTEIN"/>
    <property type="match status" value="1"/>
</dbReference>
<dbReference type="GO" id="GO:0034511">
    <property type="term" value="F:U3 snoRNA binding"/>
    <property type="evidence" value="ECO:0007669"/>
    <property type="project" value="TreeGrafter"/>
</dbReference>
<dbReference type="InterPro" id="IPR027417">
    <property type="entry name" value="P-loop_NTPase"/>
</dbReference>
<dbReference type="Proteomes" id="UP000887564">
    <property type="component" value="Unplaced"/>
</dbReference>
<protein>
    <submittedName>
        <fullName evidence="2">Uncharacterized protein</fullName>
    </submittedName>
</protein>
<dbReference type="GO" id="GO:0000479">
    <property type="term" value="P:endonucleolytic cleavage of tricistronic rRNA transcript (SSU-rRNA, 5.8S rRNA, LSU-rRNA)"/>
    <property type="evidence" value="ECO:0007669"/>
    <property type="project" value="TreeGrafter"/>
</dbReference>
<dbReference type="AlphaFoldDB" id="A0A914RC22"/>
<dbReference type="GO" id="GO:0003924">
    <property type="term" value="F:GTPase activity"/>
    <property type="evidence" value="ECO:0007669"/>
    <property type="project" value="TreeGrafter"/>
</dbReference>
<dbReference type="SUPFAM" id="SSF52540">
    <property type="entry name" value="P-loop containing nucleoside triphosphate hydrolases"/>
    <property type="match status" value="1"/>
</dbReference>
<dbReference type="InterPro" id="IPR039761">
    <property type="entry name" value="Bms1/Tsr1"/>
</dbReference>
<sequence>MYLKVGKSTLLRCLVKHYVRHTVSEIRGPITIVTGKTRRVTFVEVNNEINSMIDMSKIADLVLLMVDASYGFEMETFEFLNMCQVHGMPRIIGVLSHLD</sequence>
<dbReference type="GO" id="GO:0005525">
    <property type="term" value="F:GTP binding"/>
    <property type="evidence" value="ECO:0007669"/>
    <property type="project" value="TreeGrafter"/>
</dbReference>
<dbReference type="WBParaSite" id="PEQ_0000383501-mRNA-1">
    <property type="protein sequence ID" value="PEQ_0000383501-mRNA-1"/>
    <property type="gene ID" value="PEQ_0000383501"/>
</dbReference>
<dbReference type="GO" id="GO:0030686">
    <property type="term" value="C:90S preribosome"/>
    <property type="evidence" value="ECO:0007669"/>
    <property type="project" value="TreeGrafter"/>
</dbReference>
<dbReference type="GO" id="GO:0000462">
    <property type="term" value="P:maturation of SSU-rRNA from tricistronic rRNA transcript (SSU-rRNA, 5.8S rRNA, LSU-rRNA)"/>
    <property type="evidence" value="ECO:0007669"/>
    <property type="project" value="TreeGrafter"/>
</dbReference>
<organism evidence="1 2">
    <name type="scientific">Parascaris equorum</name>
    <name type="common">Equine roundworm</name>
    <dbReference type="NCBI Taxonomy" id="6256"/>
    <lineage>
        <taxon>Eukaryota</taxon>
        <taxon>Metazoa</taxon>
        <taxon>Ecdysozoa</taxon>
        <taxon>Nematoda</taxon>
        <taxon>Chromadorea</taxon>
        <taxon>Rhabditida</taxon>
        <taxon>Spirurina</taxon>
        <taxon>Ascaridomorpha</taxon>
        <taxon>Ascaridoidea</taxon>
        <taxon>Ascarididae</taxon>
        <taxon>Parascaris</taxon>
    </lineage>
</organism>
<dbReference type="Gene3D" id="3.40.50.300">
    <property type="entry name" value="P-loop containing nucleotide triphosphate hydrolases"/>
    <property type="match status" value="1"/>
</dbReference>
<reference evidence="2" key="1">
    <citation type="submission" date="2022-11" db="UniProtKB">
        <authorList>
            <consortium name="WormBaseParasite"/>
        </authorList>
    </citation>
    <scope>IDENTIFICATION</scope>
</reference>
<keyword evidence="1" id="KW-1185">Reference proteome</keyword>
<dbReference type="PANTHER" id="PTHR12858:SF2">
    <property type="entry name" value="RIBOSOME BIOGENESIS PROTEIN BMS1 HOMOLOG"/>
    <property type="match status" value="1"/>
</dbReference>
<proteinExistence type="predicted"/>
<evidence type="ECO:0000313" key="1">
    <source>
        <dbReference type="Proteomes" id="UP000887564"/>
    </source>
</evidence>
<evidence type="ECO:0000313" key="2">
    <source>
        <dbReference type="WBParaSite" id="PEQ_0000383501-mRNA-1"/>
    </source>
</evidence>